<feature type="compositionally biased region" description="Polar residues" evidence="2">
    <location>
        <begin position="116"/>
        <end position="130"/>
    </location>
</feature>
<protein>
    <submittedName>
        <fullName evidence="3">Uncharacterized protein</fullName>
    </submittedName>
</protein>
<keyword evidence="1" id="KW-0175">Coiled coil</keyword>
<evidence type="ECO:0000313" key="3">
    <source>
        <dbReference type="EMBL" id="KAF7815848.1"/>
    </source>
</evidence>
<evidence type="ECO:0000256" key="2">
    <source>
        <dbReference type="SAM" id="MobiDB-lite"/>
    </source>
</evidence>
<gene>
    <name evidence="3" type="ORF">G2W53_029817</name>
</gene>
<organism evidence="3 4">
    <name type="scientific">Senna tora</name>
    <dbReference type="NCBI Taxonomy" id="362788"/>
    <lineage>
        <taxon>Eukaryota</taxon>
        <taxon>Viridiplantae</taxon>
        <taxon>Streptophyta</taxon>
        <taxon>Embryophyta</taxon>
        <taxon>Tracheophyta</taxon>
        <taxon>Spermatophyta</taxon>
        <taxon>Magnoliopsida</taxon>
        <taxon>eudicotyledons</taxon>
        <taxon>Gunneridae</taxon>
        <taxon>Pentapetalae</taxon>
        <taxon>rosids</taxon>
        <taxon>fabids</taxon>
        <taxon>Fabales</taxon>
        <taxon>Fabaceae</taxon>
        <taxon>Caesalpinioideae</taxon>
        <taxon>Cassia clade</taxon>
        <taxon>Senna</taxon>
    </lineage>
</organism>
<comment type="caution">
    <text evidence="3">The sequence shown here is derived from an EMBL/GenBank/DDBJ whole genome shotgun (WGS) entry which is preliminary data.</text>
</comment>
<sequence>MKAGTKSLSRFSSMKSDPIFNSSNREASSTFRHVREQIVDTARLRLFRTVFEAYPLLRYAISGFMVGGRTGIRKRGRVGNRSQAKRQMGGHQQPCTRSKTGPSCPPAPVTVPCPSLSPTRSCSPASSVHSYTPPLHTSRVPSTSRDPPANFPPQPQYQDHPHPSQPQSHLHGLANLSSNPELPGKPWGVDPTDGRMWIYPDGDTFLLHFRKDQVESYLPLVSVNPQVQADSTSDFSNGKSAYEPWLQKFKKELEIKDQALERQREQIAEQQELLKTYERALGLHDRMSKELLTKLKVPPIDDDNEKGENEEVETGDDAASQM</sequence>
<feature type="region of interest" description="Disordered" evidence="2">
    <location>
        <begin position="294"/>
        <end position="322"/>
    </location>
</feature>
<proteinExistence type="predicted"/>
<dbReference type="Proteomes" id="UP000634136">
    <property type="component" value="Unassembled WGS sequence"/>
</dbReference>
<dbReference type="EMBL" id="JAAIUW010000009">
    <property type="protein sequence ID" value="KAF7815848.1"/>
    <property type="molecule type" value="Genomic_DNA"/>
</dbReference>
<name>A0A834T670_9FABA</name>
<feature type="compositionally biased region" description="Acidic residues" evidence="2">
    <location>
        <begin position="300"/>
        <end position="316"/>
    </location>
</feature>
<feature type="region of interest" description="Disordered" evidence="2">
    <location>
        <begin position="74"/>
        <end position="188"/>
    </location>
</feature>
<evidence type="ECO:0000256" key="1">
    <source>
        <dbReference type="SAM" id="Coils"/>
    </source>
</evidence>
<feature type="coiled-coil region" evidence="1">
    <location>
        <begin position="246"/>
        <end position="280"/>
    </location>
</feature>
<evidence type="ECO:0000313" key="4">
    <source>
        <dbReference type="Proteomes" id="UP000634136"/>
    </source>
</evidence>
<accession>A0A834T670</accession>
<keyword evidence="4" id="KW-1185">Reference proteome</keyword>
<dbReference type="AlphaFoldDB" id="A0A834T670"/>
<reference evidence="3" key="1">
    <citation type="submission" date="2020-09" db="EMBL/GenBank/DDBJ databases">
        <title>Genome-Enabled Discovery of Anthraquinone Biosynthesis in Senna tora.</title>
        <authorList>
            <person name="Kang S.-H."/>
            <person name="Pandey R.P."/>
            <person name="Lee C.-M."/>
            <person name="Sim J.-S."/>
            <person name="Jeong J.-T."/>
            <person name="Choi B.-S."/>
            <person name="Jung M."/>
            <person name="Ginzburg D."/>
            <person name="Zhao K."/>
            <person name="Won S.Y."/>
            <person name="Oh T.-J."/>
            <person name="Yu Y."/>
            <person name="Kim N.-H."/>
            <person name="Lee O.R."/>
            <person name="Lee T.-H."/>
            <person name="Bashyal P."/>
            <person name="Kim T.-S."/>
            <person name="Lee W.-H."/>
            <person name="Kawkins C."/>
            <person name="Kim C.-K."/>
            <person name="Kim J.S."/>
            <person name="Ahn B.O."/>
            <person name="Rhee S.Y."/>
            <person name="Sohng J.K."/>
        </authorList>
    </citation>
    <scope>NUCLEOTIDE SEQUENCE</scope>
    <source>
        <tissue evidence="3">Leaf</tissue>
    </source>
</reference>